<keyword evidence="1" id="KW-0812">Transmembrane</keyword>
<gene>
    <name evidence="1" type="ordered locus">Smlt2388</name>
</gene>
<dbReference type="EMBL" id="AM743169">
    <property type="protein sequence ID" value="CAQ45877.1"/>
    <property type="molecule type" value="Genomic_DNA"/>
</dbReference>
<sequence length="55" mass="6100">MPKDLADLTVAGKDGFAGVVLPLILPWLHANLERALSPIRHQRPRPQERVLAPQP</sequence>
<evidence type="ECO:0000313" key="2">
    <source>
        <dbReference type="Proteomes" id="UP000008840"/>
    </source>
</evidence>
<dbReference type="Proteomes" id="UP000008840">
    <property type="component" value="Chromosome"/>
</dbReference>
<dbReference type="AlphaFoldDB" id="B2FRH5"/>
<proteinExistence type="predicted"/>
<dbReference type="EnsemblBacteria" id="CAQ45877">
    <property type="protein sequence ID" value="CAQ45877"/>
    <property type="gene ID" value="Smlt2388"/>
</dbReference>
<keyword evidence="2" id="KW-1185">Reference proteome</keyword>
<evidence type="ECO:0000313" key="1">
    <source>
        <dbReference type="EMBL" id="CAQ45877.1"/>
    </source>
</evidence>
<dbReference type="HOGENOM" id="CLU_3030551_0_0_6"/>
<dbReference type="KEGG" id="sml:Smlt2388"/>
<keyword evidence="1" id="KW-0472">Membrane</keyword>
<reference evidence="1 2" key="1">
    <citation type="journal article" date="2008" name="Genome Biol.">
        <title>The complete genome, comparative and functional analysis of Stenotrophomonas maltophilia reveals an organism heavily shielded by drug resistance determinants.</title>
        <authorList>
            <person name="Crossman L.C."/>
            <person name="Gould V.C."/>
            <person name="Dow J.M."/>
            <person name="Vernikos G.S."/>
            <person name="Okazaki A."/>
            <person name="Sebaihia M."/>
            <person name="Saunders D."/>
            <person name="Arrowsmith C."/>
            <person name="Carver T."/>
            <person name="Peters N."/>
            <person name="Adlem E."/>
            <person name="Kerhornou A."/>
            <person name="Lord A."/>
            <person name="Murphy L."/>
            <person name="Seeger K."/>
            <person name="Squares R."/>
            <person name="Rutter S."/>
            <person name="Quail M.A."/>
            <person name="Rajandream M.A."/>
            <person name="Harris D."/>
            <person name="Churcher C."/>
            <person name="Bentley S.D."/>
            <person name="Parkhill J."/>
            <person name="Thomson N.R."/>
            <person name="Avison M.B."/>
        </authorList>
    </citation>
    <scope>NUCLEOTIDE SEQUENCE [LARGE SCALE GENOMIC DNA]</scope>
    <source>
        <strain evidence="1 2">K279a</strain>
    </source>
</reference>
<protein>
    <submittedName>
        <fullName evidence="1">Transmembrane protein</fullName>
    </submittedName>
</protein>
<organism evidence="1 2">
    <name type="scientific">Stenotrophomonas maltophilia (strain K279a)</name>
    <dbReference type="NCBI Taxonomy" id="522373"/>
    <lineage>
        <taxon>Bacteria</taxon>
        <taxon>Pseudomonadati</taxon>
        <taxon>Pseudomonadota</taxon>
        <taxon>Gammaproteobacteria</taxon>
        <taxon>Lysobacterales</taxon>
        <taxon>Lysobacteraceae</taxon>
        <taxon>Stenotrophomonas</taxon>
        <taxon>Stenotrophomonas maltophilia group</taxon>
    </lineage>
</organism>
<name>B2FRH5_STRMK</name>
<accession>B2FRH5</accession>